<dbReference type="RefSeq" id="WP_338437740.1">
    <property type="nucleotide sequence ID" value="NZ_JAUYVH010000012.1"/>
</dbReference>
<organism evidence="2 3">
    <name type="scientific">Keguizhuia sedimenti</name>
    <dbReference type="NCBI Taxonomy" id="3064264"/>
    <lineage>
        <taxon>Bacteria</taxon>
        <taxon>Pseudomonadati</taxon>
        <taxon>Pseudomonadota</taxon>
        <taxon>Betaproteobacteria</taxon>
        <taxon>Burkholderiales</taxon>
        <taxon>Oxalobacteraceae</taxon>
        <taxon>Keguizhuia</taxon>
    </lineage>
</organism>
<comment type="caution">
    <text evidence="2">The sequence shown here is derived from an EMBL/GenBank/DDBJ whole genome shotgun (WGS) entry which is preliminary data.</text>
</comment>
<dbReference type="CDD" id="cd10440">
    <property type="entry name" value="GIY-YIG_COG3680"/>
    <property type="match status" value="1"/>
</dbReference>
<sequence length="189" mass="20366">MNPYYIYALKDPRSTPAQPFYIGKGTGVRAWDHTIRVDETRKGKRINEIQSAGYQVITTVLADDLTEFQALKLEAELISAFGTTANGGILTNTVTPSGSAQKLRSGLVVPSGTVEKAQIALNLLKAAVLELAQGNPDGITNSDVAKALGLQSDYSGGSKDYLSWSILGLLMREGKMIRAESRKHKAVVK</sequence>
<evidence type="ECO:0000259" key="1">
    <source>
        <dbReference type="PROSITE" id="PS50164"/>
    </source>
</evidence>
<accession>A0ABU1BS14</accession>
<dbReference type="EMBL" id="JAUYVH010000012">
    <property type="protein sequence ID" value="MDQ9171790.1"/>
    <property type="molecule type" value="Genomic_DNA"/>
</dbReference>
<evidence type="ECO:0000313" key="3">
    <source>
        <dbReference type="Proteomes" id="UP001225596"/>
    </source>
</evidence>
<reference evidence="2 3" key="1">
    <citation type="submission" date="2023-08" db="EMBL/GenBank/DDBJ databases">
        <title>Oxalobacteraceae gen .nov., isolated from river sludge outside the plant.</title>
        <authorList>
            <person name="Zhao S.Y."/>
        </authorList>
    </citation>
    <scope>NUCLEOTIDE SEQUENCE [LARGE SCALE GENOMIC DNA]</scope>
    <source>
        <strain evidence="2 3">R-40</strain>
    </source>
</reference>
<proteinExistence type="predicted"/>
<keyword evidence="3" id="KW-1185">Reference proteome</keyword>
<protein>
    <submittedName>
        <fullName evidence="2">GIY-YIG nuclease family protein</fullName>
    </submittedName>
</protein>
<feature type="domain" description="GIY-YIG" evidence="1">
    <location>
        <begin position="2"/>
        <end position="87"/>
    </location>
</feature>
<dbReference type="Proteomes" id="UP001225596">
    <property type="component" value="Unassembled WGS sequence"/>
</dbReference>
<dbReference type="Pfam" id="PF22945">
    <property type="entry name" value="LEM-3_GIY-YIG"/>
    <property type="match status" value="1"/>
</dbReference>
<dbReference type="PROSITE" id="PS50164">
    <property type="entry name" value="GIY_YIG"/>
    <property type="match status" value="1"/>
</dbReference>
<evidence type="ECO:0000313" key="2">
    <source>
        <dbReference type="EMBL" id="MDQ9171790.1"/>
    </source>
</evidence>
<gene>
    <name evidence="2" type="ORF">Q8A64_15355</name>
</gene>
<name>A0ABU1BS14_9BURK</name>
<dbReference type="InterPro" id="IPR000305">
    <property type="entry name" value="GIY-YIG_endonuc"/>
</dbReference>